<protein>
    <submittedName>
        <fullName evidence="3">DUF4136 domain-containing protein</fullName>
    </submittedName>
</protein>
<feature type="signal peptide" evidence="1">
    <location>
        <begin position="1"/>
        <end position="17"/>
    </location>
</feature>
<dbReference type="Proteomes" id="UP000438760">
    <property type="component" value="Unassembled WGS sequence"/>
</dbReference>
<comment type="caution">
    <text evidence="3">The sequence shown here is derived from an EMBL/GenBank/DDBJ whole genome shotgun (WGS) entry which is preliminary data.</text>
</comment>
<dbReference type="OrthoDB" id="5432251at2"/>
<gene>
    <name evidence="3" type="ORF">GJV76_11645</name>
</gene>
<evidence type="ECO:0000259" key="2">
    <source>
        <dbReference type="Pfam" id="PF13590"/>
    </source>
</evidence>
<accession>A0A6I3LS15</accession>
<evidence type="ECO:0000313" key="3">
    <source>
        <dbReference type="EMBL" id="MTG98775.1"/>
    </source>
</evidence>
<sequence>MKLIKFIPIAFALLLTAACSSVRVNTDYDKSANFTAYKTYAFLKEGVDAAQINDIDKKRILNSIDAELTAKGFVKSNDNPDFVISIFTLATKNVNVTHSNYYSPWGYYGYGPYWGPQNTNISTHIEGTLYIDIFDTKSKSLVWQGTGMGLITPNQKSEKKEERIKEFAQKVLSTFPPTK</sequence>
<keyword evidence="4" id="KW-1185">Reference proteome</keyword>
<dbReference type="RefSeq" id="WP_155092795.1">
    <property type="nucleotide sequence ID" value="NZ_CP102754.1"/>
</dbReference>
<dbReference type="AlphaFoldDB" id="A0A6I3LS15"/>
<reference evidence="3 4" key="1">
    <citation type="submission" date="2019-11" db="EMBL/GenBank/DDBJ databases">
        <title>Genome of Strain BIT-d1.</title>
        <authorList>
            <person name="Yang Y."/>
        </authorList>
    </citation>
    <scope>NUCLEOTIDE SEQUENCE [LARGE SCALE GENOMIC DNA]</scope>
    <source>
        <strain evidence="3 4">BIT-d1</strain>
    </source>
</reference>
<keyword evidence="1" id="KW-0732">Signal</keyword>
<dbReference type="PROSITE" id="PS51257">
    <property type="entry name" value="PROKAR_LIPOPROTEIN"/>
    <property type="match status" value="1"/>
</dbReference>
<feature type="chain" id="PRO_5026085064" evidence="1">
    <location>
        <begin position="18"/>
        <end position="179"/>
    </location>
</feature>
<dbReference type="InterPro" id="IPR025411">
    <property type="entry name" value="DUF4136"/>
</dbReference>
<dbReference type="Gene3D" id="3.30.160.670">
    <property type="match status" value="1"/>
</dbReference>
<evidence type="ECO:0000313" key="4">
    <source>
        <dbReference type="Proteomes" id="UP000438760"/>
    </source>
</evidence>
<organism evidence="3 4">
    <name type="scientific">Myroides albus</name>
    <dbReference type="NCBI Taxonomy" id="2562892"/>
    <lineage>
        <taxon>Bacteria</taxon>
        <taxon>Pseudomonadati</taxon>
        <taxon>Bacteroidota</taxon>
        <taxon>Flavobacteriia</taxon>
        <taxon>Flavobacteriales</taxon>
        <taxon>Flavobacteriaceae</taxon>
        <taxon>Myroides</taxon>
    </lineage>
</organism>
<proteinExistence type="predicted"/>
<name>A0A6I3LS15_9FLAO</name>
<dbReference type="Pfam" id="PF13590">
    <property type="entry name" value="DUF4136"/>
    <property type="match status" value="1"/>
</dbReference>
<dbReference type="EMBL" id="WMJX01000029">
    <property type="protein sequence ID" value="MTG98775.1"/>
    <property type="molecule type" value="Genomic_DNA"/>
</dbReference>
<evidence type="ECO:0000256" key="1">
    <source>
        <dbReference type="SAM" id="SignalP"/>
    </source>
</evidence>
<feature type="domain" description="DUF4136" evidence="2">
    <location>
        <begin position="24"/>
        <end position="177"/>
    </location>
</feature>